<evidence type="ECO:0000313" key="3">
    <source>
        <dbReference type="Proteomes" id="UP001143328"/>
    </source>
</evidence>
<dbReference type="PIRSF" id="PIRSF031982">
    <property type="entry name" value="UCP031982_abhydr"/>
    <property type="match status" value="1"/>
</dbReference>
<proteinExistence type="predicted"/>
<dbReference type="Gene3D" id="3.40.50.1820">
    <property type="entry name" value="alpha/beta hydrolase"/>
    <property type="match status" value="1"/>
</dbReference>
<dbReference type="SUPFAM" id="SSF53474">
    <property type="entry name" value="alpha/beta-Hydrolases"/>
    <property type="match status" value="1"/>
</dbReference>
<feature type="signal peptide" evidence="1">
    <location>
        <begin position="1"/>
        <end position="24"/>
    </location>
</feature>
<dbReference type="InterPro" id="IPR016986">
    <property type="entry name" value="UCP031982_abhydr"/>
</dbReference>
<dbReference type="AlphaFoldDB" id="A0A9W6K3F9"/>
<protein>
    <submittedName>
        <fullName evidence="2">Dienelactone hydrolase</fullName>
    </submittedName>
</protein>
<reference evidence="2" key="2">
    <citation type="submission" date="2023-01" db="EMBL/GenBank/DDBJ databases">
        <authorList>
            <person name="Sun Q."/>
            <person name="Evtushenko L."/>
        </authorList>
    </citation>
    <scope>NUCLEOTIDE SEQUENCE</scope>
    <source>
        <strain evidence="2">VKM B-2935</strain>
    </source>
</reference>
<sequence>MSTFFARAVVLLLGLVAATTVAEAATVSGRMTVGFHQMTLRDPLDQQPMQAVAFYPAFARATVSNIGPYHIAAGQDAPVAPGHYPLLVLSHGNSGSPLAQHDLATYLAKHGFVVLAVVHPGDNYADQSRLGTVSNLYGRPMQISQAISDALQDPWLAPFLDEQRIGMIGYSAGGETALIVGGAQPQMQRLRDYCQAHPGDQDACRTQGELLVDRDDLVAESDPRVKALMLLAPLGLMFGKEELQDVQMPVLMYAGDNDQLLAIETNALALSRSLPQPPNYRLLDGAGHFIFMSPCSAEQEQMMPMLCKDDDGVDRQKIHRRMNAEAVEFFSTVLGPDLTDHQASLH</sequence>
<dbReference type="GO" id="GO:0016787">
    <property type="term" value="F:hydrolase activity"/>
    <property type="evidence" value="ECO:0007669"/>
    <property type="project" value="UniProtKB-KW"/>
</dbReference>
<keyword evidence="2" id="KW-0378">Hydrolase</keyword>
<name>A0A9W6K3F9_9PSED</name>
<dbReference type="InterPro" id="IPR029058">
    <property type="entry name" value="AB_hydrolase_fold"/>
</dbReference>
<keyword evidence="1" id="KW-0732">Signal</keyword>
<reference evidence="2" key="1">
    <citation type="journal article" date="2014" name="Int. J. Syst. Evol. Microbiol.">
        <title>Complete genome sequence of Corynebacterium casei LMG S-19264T (=DSM 44701T), isolated from a smear-ripened cheese.</title>
        <authorList>
            <consortium name="US DOE Joint Genome Institute (JGI-PGF)"/>
            <person name="Walter F."/>
            <person name="Albersmeier A."/>
            <person name="Kalinowski J."/>
            <person name="Ruckert C."/>
        </authorList>
    </citation>
    <scope>NUCLEOTIDE SEQUENCE</scope>
    <source>
        <strain evidence="2">VKM B-2935</strain>
    </source>
</reference>
<dbReference type="EMBL" id="BSFN01000004">
    <property type="protein sequence ID" value="GLK88830.1"/>
    <property type="molecule type" value="Genomic_DNA"/>
</dbReference>
<dbReference type="PANTHER" id="PTHR33428:SF14">
    <property type="entry name" value="CARBOXYLESTERASE TYPE B DOMAIN-CONTAINING PROTEIN"/>
    <property type="match status" value="1"/>
</dbReference>
<dbReference type="Proteomes" id="UP001143328">
    <property type="component" value="Unassembled WGS sequence"/>
</dbReference>
<feature type="chain" id="PRO_5040807008" evidence="1">
    <location>
        <begin position="25"/>
        <end position="346"/>
    </location>
</feature>
<evidence type="ECO:0000256" key="1">
    <source>
        <dbReference type="SAM" id="SignalP"/>
    </source>
</evidence>
<gene>
    <name evidence="2" type="ORF">GCM10017655_18920</name>
</gene>
<dbReference type="PANTHER" id="PTHR33428">
    <property type="entry name" value="CHLOROPHYLLASE-2, CHLOROPLASTIC"/>
    <property type="match status" value="1"/>
</dbReference>
<organism evidence="2 3">
    <name type="scientific">Pseudomonas turukhanskensis</name>
    <dbReference type="NCBI Taxonomy" id="1806536"/>
    <lineage>
        <taxon>Bacteria</taxon>
        <taxon>Pseudomonadati</taxon>
        <taxon>Pseudomonadota</taxon>
        <taxon>Gammaproteobacteria</taxon>
        <taxon>Pseudomonadales</taxon>
        <taxon>Pseudomonadaceae</taxon>
        <taxon>Pseudomonas</taxon>
    </lineage>
</organism>
<keyword evidence="3" id="KW-1185">Reference proteome</keyword>
<accession>A0A9W6K3F9</accession>
<evidence type="ECO:0000313" key="2">
    <source>
        <dbReference type="EMBL" id="GLK88830.1"/>
    </source>
</evidence>
<dbReference type="Pfam" id="PF03403">
    <property type="entry name" value="PAF-AH_p_II"/>
    <property type="match status" value="1"/>
</dbReference>
<comment type="caution">
    <text evidence="2">The sequence shown here is derived from an EMBL/GenBank/DDBJ whole genome shotgun (WGS) entry which is preliminary data.</text>
</comment>